<gene>
    <name evidence="2" type="ORF">DPMN_093677</name>
</gene>
<dbReference type="Proteomes" id="UP000828390">
    <property type="component" value="Unassembled WGS sequence"/>
</dbReference>
<proteinExistence type="predicted"/>
<sequence length="61" mass="7103">MRSPWHNGYDVRLATVGHGFDLHFGAFFRSSPKTRSTGCRPRKRTRERLNKPEAFDAIELK</sequence>
<name>A0A9D4L3E1_DREPO</name>
<dbReference type="AlphaFoldDB" id="A0A9D4L3E1"/>
<evidence type="ECO:0000256" key="1">
    <source>
        <dbReference type="SAM" id="MobiDB-lite"/>
    </source>
</evidence>
<feature type="region of interest" description="Disordered" evidence="1">
    <location>
        <begin position="32"/>
        <end position="52"/>
    </location>
</feature>
<protein>
    <submittedName>
        <fullName evidence="2">Uncharacterized protein</fullName>
    </submittedName>
</protein>
<keyword evidence="3" id="KW-1185">Reference proteome</keyword>
<accession>A0A9D4L3E1</accession>
<dbReference type="EMBL" id="JAIWYP010000003">
    <property type="protein sequence ID" value="KAH3851197.1"/>
    <property type="molecule type" value="Genomic_DNA"/>
</dbReference>
<evidence type="ECO:0000313" key="3">
    <source>
        <dbReference type="Proteomes" id="UP000828390"/>
    </source>
</evidence>
<organism evidence="2 3">
    <name type="scientific">Dreissena polymorpha</name>
    <name type="common">Zebra mussel</name>
    <name type="synonym">Mytilus polymorpha</name>
    <dbReference type="NCBI Taxonomy" id="45954"/>
    <lineage>
        <taxon>Eukaryota</taxon>
        <taxon>Metazoa</taxon>
        <taxon>Spiralia</taxon>
        <taxon>Lophotrochozoa</taxon>
        <taxon>Mollusca</taxon>
        <taxon>Bivalvia</taxon>
        <taxon>Autobranchia</taxon>
        <taxon>Heteroconchia</taxon>
        <taxon>Euheterodonta</taxon>
        <taxon>Imparidentia</taxon>
        <taxon>Neoheterodontei</taxon>
        <taxon>Myida</taxon>
        <taxon>Dreissenoidea</taxon>
        <taxon>Dreissenidae</taxon>
        <taxon>Dreissena</taxon>
    </lineage>
</organism>
<reference evidence="2" key="1">
    <citation type="journal article" date="2019" name="bioRxiv">
        <title>The Genome of the Zebra Mussel, Dreissena polymorpha: A Resource for Invasive Species Research.</title>
        <authorList>
            <person name="McCartney M.A."/>
            <person name="Auch B."/>
            <person name="Kono T."/>
            <person name="Mallez S."/>
            <person name="Zhang Y."/>
            <person name="Obille A."/>
            <person name="Becker A."/>
            <person name="Abrahante J.E."/>
            <person name="Garbe J."/>
            <person name="Badalamenti J.P."/>
            <person name="Herman A."/>
            <person name="Mangelson H."/>
            <person name="Liachko I."/>
            <person name="Sullivan S."/>
            <person name="Sone E.D."/>
            <person name="Koren S."/>
            <person name="Silverstein K.A.T."/>
            <person name="Beckman K.B."/>
            <person name="Gohl D.M."/>
        </authorList>
    </citation>
    <scope>NUCLEOTIDE SEQUENCE</scope>
    <source>
        <strain evidence="2">Duluth1</strain>
        <tissue evidence="2">Whole animal</tissue>
    </source>
</reference>
<reference evidence="2" key="2">
    <citation type="submission" date="2020-11" db="EMBL/GenBank/DDBJ databases">
        <authorList>
            <person name="McCartney M.A."/>
            <person name="Auch B."/>
            <person name="Kono T."/>
            <person name="Mallez S."/>
            <person name="Becker A."/>
            <person name="Gohl D.M."/>
            <person name="Silverstein K.A.T."/>
            <person name="Koren S."/>
            <person name="Bechman K.B."/>
            <person name="Herman A."/>
            <person name="Abrahante J.E."/>
            <person name="Garbe J."/>
        </authorList>
    </citation>
    <scope>NUCLEOTIDE SEQUENCE</scope>
    <source>
        <strain evidence="2">Duluth1</strain>
        <tissue evidence="2">Whole animal</tissue>
    </source>
</reference>
<comment type="caution">
    <text evidence="2">The sequence shown here is derived from an EMBL/GenBank/DDBJ whole genome shotgun (WGS) entry which is preliminary data.</text>
</comment>
<evidence type="ECO:0000313" key="2">
    <source>
        <dbReference type="EMBL" id="KAH3851197.1"/>
    </source>
</evidence>